<dbReference type="NCBIfam" id="TIGR01981">
    <property type="entry name" value="sufD"/>
    <property type="match status" value="1"/>
</dbReference>
<dbReference type="SUPFAM" id="SSF101960">
    <property type="entry name" value="Stabilizer of iron transporter SufD"/>
    <property type="match status" value="1"/>
</dbReference>
<dbReference type="OrthoDB" id="9768262at2"/>
<dbReference type="InterPro" id="IPR011542">
    <property type="entry name" value="SUF_FeS_clus_asmbl_SufD"/>
</dbReference>
<dbReference type="RefSeq" id="WP_123122399.1">
    <property type="nucleotide sequence ID" value="NZ_RJJR01000021.1"/>
</dbReference>
<feature type="domain" description="SUF system FeS cluster assembly SufBD core" evidence="2">
    <location>
        <begin position="186"/>
        <end position="411"/>
    </location>
</feature>
<reference evidence="4 5" key="1">
    <citation type="submission" date="2018-11" db="EMBL/GenBank/DDBJ databases">
        <title>Draft genome sequence of Ferruginibacter sp. BO-59.</title>
        <authorList>
            <person name="Im W.T."/>
        </authorList>
    </citation>
    <scope>NUCLEOTIDE SEQUENCE [LARGE SCALE GENOMIC DNA]</scope>
    <source>
        <strain evidence="4 5">BO-59</strain>
    </source>
</reference>
<dbReference type="Pfam" id="PF01458">
    <property type="entry name" value="SUFBD_core"/>
    <property type="match status" value="1"/>
</dbReference>
<comment type="similarity">
    <text evidence="1">Belongs to the iron-sulfur cluster assembly SufBD family.</text>
</comment>
<dbReference type="PANTHER" id="PTHR43575:SF1">
    <property type="entry name" value="PROTEIN ABCI7, CHLOROPLASTIC"/>
    <property type="match status" value="1"/>
</dbReference>
<evidence type="ECO:0000313" key="4">
    <source>
        <dbReference type="EMBL" id="RNI33402.1"/>
    </source>
</evidence>
<dbReference type="Pfam" id="PF19295">
    <property type="entry name" value="SufBD_N"/>
    <property type="match status" value="1"/>
</dbReference>
<evidence type="ECO:0000313" key="5">
    <source>
        <dbReference type="Proteomes" id="UP000267223"/>
    </source>
</evidence>
<gene>
    <name evidence="4" type="primary">sufD</name>
    <name evidence="4" type="ORF">EFY79_19320</name>
</gene>
<proteinExistence type="inferred from homology"/>
<keyword evidence="5" id="KW-1185">Reference proteome</keyword>
<dbReference type="AlphaFoldDB" id="A0A3M9N6G7"/>
<dbReference type="InterPro" id="IPR000825">
    <property type="entry name" value="SUF_FeS_clus_asmbl_SufBD_core"/>
</dbReference>
<evidence type="ECO:0000256" key="1">
    <source>
        <dbReference type="ARBA" id="ARBA00043967"/>
    </source>
</evidence>
<name>A0A3M9N6G7_9BACT</name>
<dbReference type="PANTHER" id="PTHR43575">
    <property type="entry name" value="PROTEIN ABCI7, CHLOROPLASTIC"/>
    <property type="match status" value="1"/>
</dbReference>
<dbReference type="EMBL" id="RJJR01000021">
    <property type="protein sequence ID" value="RNI33402.1"/>
    <property type="molecule type" value="Genomic_DNA"/>
</dbReference>
<feature type="domain" description="SUF system FeS cluster assembly SufBD N-terminal" evidence="3">
    <location>
        <begin position="17"/>
        <end position="173"/>
    </location>
</feature>
<dbReference type="InterPro" id="IPR037284">
    <property type="entry name" value="SUF_FeS_clus_asmbl_SufBD_sf"/>
</dbReference>
<protein>
    <submittedName>
        <fullName evidence="4">Fe-S cluster assembly protein SufD</fullName>
    </submittedName>
</protein>
<comment type="caution">
    <text evidence="4">The sequence shown here is derived from an EMBL/GenBank/DDBJ whole genome shotgun (WGS) entry which is preliminary data.</text>
</comment>
<dbReference type="InterPro" id="IPR045595">
    <property type="entry name" value="SufBD_N"/>
</dbReference>
<dbReference type="InterPro" id="IPR055346">
    <property type="entry name" value="Fe-S_cluster_assembly_SufBD"/>
</dbReference>
<evidence type="ECO:0000259" key="2">
    <source>
        <dbReference type="Pfam" id="PF01458"/>
    </source>
</evidence>
<dbReference type="Proteomes" id="UP000267223">
    <property type="component" value="Unassembled WGS sequence"/>
</dbReference>
<dbReference type="GO" id="GO:0016226">
    <property type="term" value="P:iron-sulfur cluster assembly"/>
    <property type="evidence" value="ECO:0007669"/>
    <property type="project" value="InterPro"/>
</dbReference>
<organism evidence="4 5">
    <name type="scientific">Hanamia caeni</name>
    <dbReference type="NCBI Taxonomy" id="2294116"/>
    <lineage>
        <taxon>Bacteria</taxon>
        <taxon>Pseudomonadati</taxon>
        <taxon>Bacteroidota</taxon>
        <taxon>Chitinophagia</taxon>
        <taxon>Chitinophagales</taxon>
        <taxon>Chitinophagaceae</taxon>
        <taxon>Hanamia</taxon>
    </lineage>
</organism>
<sequence>MEKINLAYFGEKFKDLQSSNPDAFLSRIRQKGFDNFTGKGIPTHKNEEWKYSALNVGDLFKKEYQLTGVEKDFNITKADIDEMRLPGFENANELVFVNGKYVPGLSSIRTSSEHLVILPLEEAENGIYKDIVKENLGKSAIFINDGIHALNTSFIYGGVFILAVKKQIIENPVFLYHVSDARDNHILAQPRSLVFVDERAKLQMVETYKTIGPMDSFTNEVAEVVVERDAIFEHYKIQNDKAAASQVGTTHVRQVGKSHAHTLVISLNGDTIRNNTNIIMEAEGNEAHMYGLYLLKGKTHVDNHTLVDNKMPNCFSNELYKGVIDDNATGVFSGRIFVRPDAQKTNAYQTNNNILLSEKASANSKPQLEIYADDVKCSHGCTVGRLDEEALFYLQTRGISKEHAQAMLLQAYAASIVEQIKIEPLREYAEQLISERLSD</sequence>
<evidence type="ECO:0000259" key="3">
    <source>
        <dbReference type="Pfam" id="PF19295"/>
    </source>
</evidence>
<accession>A0A3M9N6G7</accession>